<evidence type="ECO:0000313" key="6">
    <source>
        <dbReference type="Proteomes" id="UP000265515"/>
    </source>
</evidence>
<dbReference type="OrthoDB" id="407598at2759"/>
<dbReference type="Pfam" id="PF17919">
    <property type="entry name" value="RT_RNaseH_2"/>
    <property type="match status" value="1"/>
</dbReference>
<feature type="compositionally biased region" description="Gly residues" evidence="3">
    <location>
        <begin position="357"/>
        <end position="390"/>
    </location>
</feature>
<dbReference type="GO" id="GO:0003824">
    <property type="term" value="F:catalytic activity"/>
    <property type="evidence" value="ECO:0007669"/>
    <property type="project" value="UniProtKB-KW"/>
</dbReference>
<dbReference type="EMBL" id="BFEA01000294">
    <property type="protein sequence ID" value="GBG78407.1"/>
    <property type="molecule type" value="Genomic_DNA"/>
</dbReference>
<feature type="region of interest" description="Disordered" evidence="3">
    <location>
        <begin position="239"/>
        <end position="261"/>
    </location>
</feature>
<protein>
    <recommendedName>
        <fullName evidence="4">Reverse transcriptase/retrotransposon-derived protein RNase H-like domain-containing protein</fullName>
    </recommendedName>
</protein>
<dbReference type="InterPro" id="IPR050951">
    <property type="entry name" value="Retrovirus_Pol_polyprotein"/>
</dbReference>
<evidence type="ECO:0000256" key="1">
    <source>
        <dbReference type="ARBA" id="ARBA00023268"/>
    </source>
</evidence>
<gene>
    <name evidence="5" type="ORF">CBR_g26435</name>
</gene>
<keyword evidence="1" id="KW-0511">Multifunctional enzyme</keyword>
<reference evidence="5 6" key="1">
    <citation type="journal article" date="2018" name="Cell">
        <title>The Chara Genome: Secondary Complexity and Implications for Plant Terrestrialization.</title>
        <authorList>
            <person name="Nishiyama T."/>
            <person name="Sakayama H."/>
            <person name="Vries J.D."/>
            <person name="Buschmann H."/>
            <person name="Saint-Marcoux D."/>
            <person name="Ullrich K.K."/>
            <person name="Haas F.B."/>
            <person name="Vanderstraeten L."/>
            <person name="Becker D."/>
            <person name="Lang D."/>
            <person name="Vosolsobe S."/>
            <person name="Rombauts S."/>
            <person name="Wilhelmsson P.K.I."/>
            <person name="Janitza P."/>
            <person name="Kern R."/>
            <person name="Heyl A."/>
            <person name="Rumpler F."/>
            <person name="Villalobos L.I.A.C."/>
            <person name="Clay J.M."/>
            <person name="Skokan R."/>
            <person name="Toyoda A."/>
            <person name="Suzuki Y."/>
            <person name="Kagoshima H."/>
            <person name="Schijlen E."/>
            <person name="Tajeshwar N."/>
            <person name="Catarino B."/>
            <person name="Hetherington A.J."/>
            <person name="Saltykova A."/>
            <person name="Bonnot C."/>
            <person name="Breuninger H."/>
            <person name="Symeonidi A."/>
            <person name="Radhakrishnan G.V."/>
            <person name="Van Nieuwerburgh F."/>
            <person name="Deforce D."/>
            <person name="Chang C."/>
            <person name="Karol K.G."/>
            <person name="Hedrich R."/>
            <person name="Ulvskov P."/>
            <person name="Glockner G."/>
            <person name="Delwiche C.F."/>
            <person name="Petrasek J."/>
            <person name="Van de Peer Y."/>
            <person name="Friml J."/>
            <person name="Beilby M."/>
            <person name="Dolan L."/>
            <person name="Kohara Y."/>
            <person name="Sugano S."/>
            <person name="Fujiyama A."/>
            <person name="Delaux P.-M."/>
            <person name="Quint M."/>
            <person name="TheiBen G."/>
            <person name="Hagemann M."/>
            <person name="Harholt J."/>
            <person name="Dunand C."/>
            <person name="Zachgo S."/>
            <person name="Langdale J."/>
            <person name="Maumus F."/>
            <person name="Straeten D.V.D."/>
            <person name="Gould S.B."/>
            <person name="Rensing S.A."/>
        </authorList>
    </citation>
    <scope>NUCLEOTIDE SEQUENCE [LARGE SCALE GENOMIC DNA]</scope>
    <source>
        <strain evidence="5 6">S276</strain>
    </source>
</reference>
<keyword evidence="2" id="KW-0175">Coiled coil</keyword>
<feature type="coiled-coil region" evidence="2">
    <location>
        <begin position="907"/>
        <end position="947"/>
    </location>
</feature>
<dbReference type="SUPFAM" id="SSF56672">
    <property type="entry name" value="DNA/RNA polymerases"/>
    <property type="match status" value="1"/>
</dbReference>
<dbReference type="InterPro" id="IPR041577">
    <property type="entry name" value="RT_RNaseH_2"/>
</dbReference>
<feature type="region of interest" description="Disordered" evidence="3">
    <location>
        <begin position="91"/>
        <end position="144"/>
    </location>
</feature>
<dbReference type="AlphaFoldDB" id="A0A388L7Y8"/>
<dbReference type="PANTHER" id="PTHR37984:SF5">
    <property type="entry name" value="PROTEIN NYNRIN-LIKE"/>
    <property type="match status" value="1"/>
</dbReference>
<feature type="compositionally biased region" description="Basic residues" evidence="3">
    <location>
        <begin position="302"/>
        <end position="316"/>
    </location>
</feature>
<dbReference type="CDD" id="cd09274">
    <property type="entry name" value="RNase_HI_RT_Ty3"/>
    <property type="match status" value="1"/>
</dbReference>
<evidence type="ECO:0000313" key="5">
    <source>
        <dbReference type="EMBL" id="GBG78407.1"/>
    </source>
</evidence>
<feature type="region of interest" description="Disordered" evidence="3">
    <location>
        <begin position="357"/>
        <end position="394"/>
    </location>
</feature>
<dbReference type="InterPro" id="IPR043502">
    <property type="entry name" value="DNA/RNA_pol_sf"/>
</dbReference>
<feature type="region of interest" description="Disordered" evidence="3">
    <location>
        <begin position="300"/>
        <end position="332"/>
    </location>
</feature>
<sequence>MAGLTAFRKGAYVGDTSALALLTWRRRAMILDQRASEGSGHFRTETASTLFAGVGHQLLWYDLRSGHALLALPVFDGVRIHGIQVQPLDDEVDAGSSPRFAAEQRSPLDRAGGKSTFAMACGSKEEPSLSRVESSRSAGIGVENGGGAIRETCGRFPAEVDGGNRIANDAPSKRHMGAGRWVGRGKGVHAECLQSYRDVAGDCDGDGGRLTIDKLSAEKEQHNGDDDAAHGNDVAPRMANTLSRRNGGGTERSSLPDLTRGTLPCFESDVAMATGDRFVPTTCASLGNCREEDKLSYPGCNRNHHHHPHHHHHQQHRDHQPKEGTGDGGSDGEEAVALVAVHGERRVKVYLLTADGGQGARGGRGGGGEGEEIGGGGTDGGGTDGGGATAGGISQPQNPLCTCFRLLRALPRLSQWVLDVRFLQRSGDDLQGDNFPEKEATIAMTMNPDVEEFDWKASRYSLIAVGTSANEIQLWNWSVNMKLHHVVGAEGLKPDDAKVASIRDWPRPQSVTEVRSFLGMTDYYRDFVKNYSIVTAPLSDLTLLDTPWEWTDMCEAAFGHLKHSMTHHEVLKPPDPDKPFVVTTNANQYGIGAVLAQQEGKKLRPVEYMSKKMPSQKLAKSTYKKELYVIYKALTRWGHYLVGRFFYVRTDHQTLRWIRTQPVLSDALKRWTEVTKQYDFEPLDVKGEYNKVADAPLDVKGEYNKVADALSCGPDFLGTLIIEFGLADNVTRSLVEAYREDPFIAKIIRRLEAKDKVTSDEFVLVNDLLFLEKAWNKHYEWQILSSLDYNVDDDVNNSPKYEQILDNAARFKHQDIRLERRRREQRGESSGTQADPLEKKISEWVANLSLGEAEEAIMYVPKEEQEAAMKEWEAEEDPLKRQVIEDDKRMEWKFRLTRERKARMEAVSQAAKELEEVKKQRELMAAKEDLLGKMEIMARNIERLTQAQEEHYQFSRSQDIALRSIRLGFREFARELVGVVGLEVKARLENTERFCTGAIEGEEVRPRREPVKVKFPDSYSGKREENFDNWQANVKTYVHLQMVSPDEHVLIAIHALKEEAASFARSMVRAANCNDDLVAYFAFTPLSDFLKLLRERFADVTRSVKAFDKL</sequence>
<dbReference type="Gramene" id="GBG78407">
    <property type="protein sequence ID" value="GBG78407"/>
    <property type="gene ID" value="CBR_g26435"/>
</dbReference>
<evidence type="ECO:0000256" key="3">
    <source>
        <dbReference type="SAM" id="MobiDB-lite"/>
    </source>
</evidence>
<feature type="domain" description="Reverse transcriptase/retrotransposon-derived protein RNase H-like" evidence="4">
    <location>
        <begin position="550"/>
        <end position="647"/>
    </location>
</feature>
<dbReference type="InterPro" id="IPR043128">
    <property type="entry name" value="Rev_trsase/Diguanyl_cyclase"/>
</dbReference>
<evidence type="ECO:0000256" key="2">
    <source>
        <dbReference type="SAM" id="Coils"/>
    </source>
</evidence>
<evidence type="ECO:0000259" key="4">
    <source>
        <dbReference type="Pfam" id="PF17919"/>
    </source>
</evidence>
<comment type="caution">
    <text evidence="5">The sequence shown here is derived from an EMBL/GenBank/DDBJ whole genome shotgun (WGS) entry which is preliminary data.</text>
</comment>
<accession>A0A388L7Y8</accession>
<dbReference type="FunFam" id="3.30.70.270:FF:000020">
    <property type="entry name" value="Transposon Tf2-6 polyprotein-like Protein"/>
    <property type="match status" value="1"/>
</dbReference>
<proteinExistence type="predicted"/>
<dbReference type="PANTHER" id="PTHR37984">
    <property type="entry name" value="PROTEIN CBG26694"/>
    <property type="match status" value="1"/>
</dbReference>
<name>A0A388L7Y8_CHABU</name>
<dbReference type="Gene3D" id="3.30.70.270">
    <property type="match status" value="1"/>
</dbReference>
<keyword evidence="6" id="KW-1185">Reference proteome</keyword>
<dbReference type="Gene3D" id="3.10.20.370">
    <property type="match status" value="1"/>
</dbReference>
<dbReference type="Proteomes" id="UP000265515">
    <property type="component" value="Unassembled WGS sequence"/>
</dbReference>
<organism evidence="5 6">
    <name type="scientific">Chara braunii</name>
    <name type="common">Braun's stonewort</name>
    <dbReference type="NCBI Taxonomy" id="69332"/>
    <lineage>
        <taxon>Eukaryota</taxon>
        <taxon>Viridiplantae</taxon>
        <taxon>Streptophyta</taxon>
        <taxon>Charophyceae</taxon>
        <taxon>Charales</taxon>
        <taxon>Characeae</taxon>
        <taxon>Chara</taxon>
    </lineage>
</organism>